<accession>A0ABN9R4K5</accession>
<keyword evidence="3" id="KW-1185">Reference proteome</keyword>
<comment type="similarity">
    <text evidence="1">Belongs to the janus family.</text>
</comment>
<dbReference type="SUPFAM" id="SSF143724">
    <property type="entry name" value="PHP14-like"/>
    <property type="match status" value="1"/>
</dbReference>
<dbReference type="InterPro" id="IPR007702">
    <property type="entry name" value="Janus"/>
</dbReference>
<feature type="non-terminal residue" evidence="2">
    <location>
        <position position="90"/>
    </location>
</feature>
<protein>
    <submittedName>
        <fullName evidence="2">Uncharacterized protein</fullName>
    </submittedName>
</protein>
<evidence type="ECO:0000313" key="3">
    <source>
        <dbReference type="Proteomes" id="UP001189429"/>
    </source>
</evidence>
<evidence type="ECO:0000313" key="2">
    <source>
        <dbReference type="EMBL" id="CAK0811953.1"/>
    </source>
</evidence>
<dbReference type="Pfam" id="PF05005">
    <property type="entry name" value="Ocnus"/>
    <property type="match status" value="1"/>
</dbReference>
<evidence type="ECO:0000256" key="1">
    <source>
        <dbReference type="ARBA" id="ARBA00010971"/>
    </source>
</evidence>
<dbReference type="Gene3D" id="3.50.20.20">
    <property type="entry name" value="Janus/Ocnus"/>
    <property type="match status" value="1"/>
</dbReference>
<reference evidence="2" key="1">
    <citation type="submission" date="2023-10" db="EMBL/GenBank/DDBJ databases">
        <authorList>
            <person name="Chen Y."/>
            <person name="Shah S."/>
            <person name="Dougan E. K."/>
            <person name="Thang M."/>
            <person name="Chan C."/>
        </authorList>
    </citation>
    <scope>NUCLEOTIDE SEQUENCE [LARGE SCALE GENOMIC DNA]</scope>
</reference>
<sequence length="90" mass="9804">TGEEKYLVRGTSGAPYHKDVAAPYLRQYSGLGLDVKILGGGRIRGREGSADIRVLLRLSLGGRRRARDLRRRVPEGVPGVPGRVVQRGVL</sequence>
<gene>
    <name evidence="2" type="ORF">PCOR1329_LOCUS16394</name>
</gene>
<dbReference type="EMBL" id="CAUYUJ010005018">
    <property type="protein sequence ID" value="CAK0811953.1"/>
    <property type="molecule type" value="Genomic_DNA"/>
</dbReference>
<dbReference type="InterPro" id="IPR038596">
    <property type="entry name" value="Janus_sf"/>
</dbReference>
<dbReference type="Proteomes" id="UP001189429">
    <property type="component" value="Unassembled WGS sequence"/>
</dbReference>
<feature type="non-terminal residue" evidence="2">
    <location>
        <position position="1"/>
    </location>
</feature>
<proteinExistence type="inferred from homology"/>
<comment type="caution">
    <text evidence="2">The sequence shown here is derived from an EMBL/GenBank/DDBJ whole genome shotgun (WGS) entry which is preliminary data.</text>
</comment>
<name>A0ABN9R4K5_9DINO</name>
<organism evidence="2 3">
    <name type="scientific">Prorocentrum cordatum</name>
    <dbReference type="NCBI Taxonomy" id="2364126"/>
    <lineage>
        <taxon>Eukaryota</taxon>
        <taxon>Sar</taxon>
        <taxon>Alveolata</taxon>
        <taxon>Dinophyceae</taxon>
        <taxon>Prorocentrales</taxon>
        <taxon>Prorocentraceae</taxon>
        <taxon>Prorocentrum</taxon>
    </lineage>
</organism>